<organism evidence="1 2">
    <name type="scientific">Pseudomonas putida ND6</name>
    <dbReference type="NCBI Taxonomy" id="231023"/>
    <lineage>
        <taxon>Bacteria</taxon>
        <taxon>Pseudomonadati</taxon>
        <taxon>Pseudomonadota</taxon>
        <taxon>Gammaproteobacteria</taxon>
        <taxon>Pseudomonadales</taxon>
        <taxon>Pseudomonadaceae</taxon>
        <taxon>Pseudomonas</taxon>
    </lineage>
</organism>
<dbReference type="KEGG" id="ppi:YSA_07708"/>
<reference evidence="1 2" key="1">
    <citation type="journal article" date="2012" name="J. Bacteriol.">
        <title>Complete Genome Sequence of the Naphthalene-Degrading Pseudomonas putida Strain ND6.</title>
        <authorList>
            <person name="Li S."/>
            <person name="Zhao H."/>
            <person name="Li Y."/>
            <person name="Niu S."/>
            <person name="Cai B."/>
        </authorList>
    </citation>
    <scope>NUCLEOTIDE SEQUENCE [LARGE SCALE GENOMIC DNA]</scope>
    <source>
        <strain evidence="1 2">ND6</strain>
    </source>
</reference>
<proteinExistence type="predicted"/>
<protein>
    <submittedName>
        <fullName evidence="1">Uncharacterized protein</fullName>
    </submittedName>
</protein>
<dbReference type="AlphaFoldDB" id="I3UZL6"/>
<evidence type="ECO:0000313" key="1">
    <source>
        <dbReference type="EMBL" id="AFK70937.1"/>
    </source>
</evidence>
<gene>
    <name evidence="1" type="ORF">YSA_07708</name>
</gene>
<dbReference type="HOGENOM" id="CLU_3238421_0_0_6"/>
<name>I3UZL6_PSEPU</name>
<accession>I3UZL6</accession>
<sequence>MIDGLYRLGQPLAAMIETAYHAVRSFDWTPLPTLHRLEKSIEA</sequence>
<dbReference type="EMBL" id="CP003588">
    <property type="protein sequence ID" value="AFK70937.1"/>
    <property type="molecule type" value="Genomic_DNA"/>
</dbReference>
<evidence type="ECO:0000313" key="2">
    <source>
        <dbReference type="Proteomes" id="UP000005268"/>
    </source>
</evidence>
<dbReference type="Proteomes" id="UP000005268">
    <property type="component" value="Chromosome"/>
</dbReference>